<name>A0AAD5QV19_PARTN</name>
<comment type="caution">
    <text evidence="1">The sequence shown here is derived from an EMBL/GenBank/DDBJ whole genome shotgun (WGS) entry which is preliminary data.</text>
</comment>
<dbReference type="Proteomes" id="UP001196413">
    <property type="component" value="Unassembled WGS sequence"/>
</dbReference>
<organism evidence="1 2">
    <name type="scientific">Parelaphostrongylus tenuis</name>
    <name type="common">Meningeal worm</name>
    <dbReference type="NCBI Taxonomy" id="148309"/>
    <lineage>
        <taxon>Eukaryota</taxon>
        <taxon>Metazoa</taxon>
        <taxon>Ecdysozoa</taxon>
        <taxon>Nematoda</taxon>
        <taxon>Chromadorea</taxon>
        <taxon>Rhabditida</taxon>
        <taxon>Rhabditina</taxon>
        <taxon>Rhabditomorpha</taxon>
        <taxon>Strongyloidea</taxon>
        <taxon>Metastrongylidae</taxon>
        <taxon>Parelaphostrongylus</taxon>
    </lineage>
</organism>
<dbReference type="EMBL" id="JAHQIW010003861">
    <property type="protein sequence ID" value="KAJ1360416.1"/>
    <property type="molecule type" value="Genomic_DNA"/>
</dbReference>
<reference evidence="1" key="1">
    <citation type="submission" date="2021-06" db="EMBL/GenBank/DDBJ databases">
        <title>Parelaphostrongylus tenuis whole genome reference sequence.</title>
        <authorList>
            <person name="Garwood T.J."/>
            <person name="Larsen P.A."/>
            <person name="Fountain-Jones N.M."/>
            <person name="Garbe J.R."/>
            <person name="Macchietto M.G."/>
            <person name="Kania S.A."/>
            <person name="Gerhold R.W."/>
            <person name="Richards J.E."/>
            <person name="Wolf T.M."/>
        </authorList>
    </citation>
    <scope>NUCLEOTIDE SEQUENCE</scope>
    <source>
        <strain evidence="1">MNPRO001-30</strain>
        <tissue evidence="1">Meninges</tissue>
    </source>
</reference>
<keyword evidence="2" id="KW-1185">Reference proteome</keyword>
<sequence>MISQRGLHRNILLDNYELESGAQTAFENINRAKSQRFVLRQTALRFIGEFRTGNTNMKNQLCSACPREVQREDVIEAIDEDPERWQKCVQADGACSE</sequence>
<dbReference type="AlphaFoldDB" id="A0AAD5QV19"/>
<evidence type="ECO:0000313" key="1">
    <source>
        <dbReference type="EMBL" id="KAJ1360416.1"/>
    </source>
</evidence>
<gene>
    <name evidence="1" type="ORF">KIN20_019378</name>
</gene>
<evidence type="ECO:0000313" key="2">
    <source>
        <dbReference type="Proteomes" id="UP001196413"/>
    </source>
</evidence>
<protein>
    <submittedName>
        <fullName evidence="1">Uncharacterized protein</fullName>
    </submittedName>
</protein>
<accession>A0AAD5QV19</accession>
<proteinExistence type="predicted"/>